<evidence type="ECO:0000256" key="8">
    <source>
        <dbReference type="HAMAP-Rule" id="MF_00336"/>
    </source>
</evidence>
<dbReference type="GO" id="GO:0000287">
    <property type="term" value="F:magnesium ion binding"/>
    <property type="evidence" value="ECO:0007669"/>
    <property type="project" value="UniProtKB-UniRule"/>
</dbReference>
<dbReference type="Proteomes" id="UP000286482">
    <property type="component" value="Unassembled WGS sequence"/>
</dbReference>
<feature type="binding site" evidence="8">
    <location>
        <position position="54"/>
    </location>
    <ligand>
        <name>ATP</name>
        <dbReference type="ChEBI" id="CHEBI:30616"/>
    </ligand>
</feature>
<accession>A0A420EI79</accession>
<comment type="subcellular location">
    <subcellularLocation>
        <location evidence="8">Cytoplasm</location>
    </subcellularLocation>
</comment>
<feature type="binding site" evidence="8">
    <location>
        <begin position="115"/>
        <end position="118"/>
    </location>
    <ligand>
        <name>ATP</name>
        <dbReference type="ChEBI" id="CHEBI:30616"/>
    </ligand>
</feature>
<evidence type="ECO:0000256" key="6">
    <source>
        <dbReference type="ARBA" id="ARBA00022840"/>
    </source>
</evidence>
<dbReference type="UniPathway" id="UPA00078">
    <property type="reaction ID" value="UER00161"/>
</dbReference>
<dbReference type="GO" id="GO:0005524">
    <property type="term" value="F:ATP binding"/>
    <property type="evidence" value="ECO:0007669"/>
    <property type="project" value="UniProtKB-UniRule"/>
</dbReference>
<keyword evidence="7 8" id="KW-0460">Magnesium</keyword>
<evidence type="ECO:0000313" key="10">
    <source>
        <dbReference type="Proteomes" id="UP000286482"/>
    </source>
</evidence>
<dbReference type="GO" id="GO:0004141">
    <property type="term" value="F:dethiobiotin synthase activity"/>
    <property type="evidence" value="ECO:0007669"/>
    <property type="project" value="UniProtKB-UniRule"/>
</dbReference>
<gene>
    <name evidence="8 9" type="primary">bioD</name>
    <name evidence="9" type="ORF">DBZ36_08250</name>
</gene>
<feature type="binding site" evidence="8">
    <location>
        <begin position="175"/>
        <end position="176"/>
    </location>
    <ligand>
        <name>ATP</name>
        <dbReference type="ChEBI" id="CHEBI:30616"/>
    </ligand>
</feature>
<proteinExistence type="inferred from homology"/>
<dbReference type="FunFam" id="3.40.50.300:FF:000292">
    <property type="entry name" value="ATP-dependent dethiobiotin synthetase BioD"/>
    <property type="match status" value="1"/>
</dbReference>
<keyword evidence="10" id="KW-1185">Reference proteome</keyword>
<dbReference type="GO" id="GO:0009102">
    <property type="term" value="P:biotin biosynthetic process"/>
    <property type="evidence" value="ECO:0007669"/>
    <property type="project" value="UniProtKB-UniRule"/>
</dbReference>
<comment type="catalytic activity">
    <reaction evidence="8">
        <text>(7R,8S)-7,8-diammoniononanoate + CO2 + ATP = (4R,5S)-dethiobiotin + ADP + phosphate + 3 H(+)</text>
        <dbReference type="Rhea" id="RHEA:15805"/>
        <dbReference type="ChEBI" id="CHEBI:15378"/>
        <dbReference type="ChEBI" id="CHEBI:16526"/>
        <dbReference type="ChEBI" id="CHEBI:30616"/>
        <dbReference type="ChEBI" id="CHEBI:43474"/>
        <dbReference type="ChEBI" id="CHEBI:149469"/>
        <dbReference type="ChEBI" id="CHEBI:149473"/>
        <dbReference type="ChEBI" id="CHEBI:456216"/>
        <dbReference type="EC" id="6.3.3.3"/>
    </reaction>
</comment>
<dbReference type="HAMAP" id="MF_00336">
    <property type="entry name" value="BioD"/>
    <property type="match status" value="1"/>
</dbReference>
<dbReference type="PIRSF" id="PIRSF006755">
    <property type="entry name" value="DTB_synth"/>
    <property type="match status" value="1"/>
</dbReference>
<sequence length="229" mass="25228">MARCIFITGTDTEVGKTYVTQSLLKQLNQHCKANGYKPVAADAKDFGEGLRNQDALSLLNNSALANPYELVNPYCFEPPIAPHIAAADIGVTIETEKLNDCLQQVQRDVDIVLIEGAGGWLLPLSETELMSDWVTVHNFEVILIVGVKLGCLNHSLLTVQSILSQGLKLNAWVANCLSPRDEVMNRNITYLEQQIAAPCLAQIEFNSNHTGEAELLLNETQLKRLLKSN</sequence>
<dbReference type="InterPro" id="IPR027417">
    <property type="entry name" value="P-loop_NTPase"/>
</dbReference>
<evidence type="ECO:0000256" key="1">
    <source>
        <dbReference type="ARBA" id="ARBA00022490"/>
    </source>
</evidence>
<keyword evidence="2 8" id="KW-0436">Ligase</keyword>
<evidence type="ECO:0000313" key="9">
    <source>
        <dbReference type="EMBL" id="RKF20419.1"/>
    </source>
</evidence>
<comment type="cofactor">
    <cofactor evidence="8">
        <name>Mg(2+)</name>
        <dbReference type="ChEBI" id="CHEBI:18420"/>
    </cofactor>
</comment>
<evidence type="ECO:0000256" key="5">
    <source>
        <dbReference type="ARBA" id="ARBA00022756"/>
    </source>
</evidence>
<dbReference type="PANTHER" id="PTHR43210:SF5">
    <property type="entry name" value="DETHIOBIOTIN SYNTHETASE"/>
    <property type="match status" value="1"/>
</dbReference>
<feature type="binding site" evidence="8">
    <location>
        <position position="115"/>
    </location>
    <ligand>
        <name>Mg(2+)</name>
        <dbReference type="ChEBI" id="CHEBI:18420"/>
    </ligand>
</feature>
<keyword evidence="4 8" id="KW-0547">Nucleotide-binding</keyword>
<evidence type="ECO:0000256" key="4">
    <source>
        <dbReference type="ARBA" id="ARBA00022741"/>
    </source>
</evidence>
<name>A0A420EI79_9ALTE</name>
<evidence type="ECO:0000256" key="3">
    <source>
        <dbReference type="ARBA" id="ARBA00022723"/>
    </source>
</evidence>
<comment type="subunit">
    <text evidence="8">Homodimer.</text>
</comment>
<dbReference type="Pfam" id="PF13500">
    <property type="entry name" value="AAA_26"/>
    <property type="match status" value="1"/>
</dbReference>
<dbReference type="Gene3D" id="3.40.50.300">
    <property type="entry name" value="P-loop containing nucleotide triphosphate hydrolases"/>
    <property type="match status" value="1"/>
</dbReference>
<comment type="caution">
    <text evidence="8">Lacks conserved residue(s) required for the propagation of feature annotation.</text>
</comment>
<feature type="binding site" evidence="8">
    <location>
        <position position="17"/>
    </location>
    <ligand>
        <name>Mg(2+)</name>
        <dbReference type="ChEBI" id="CHEBI:18420"/>
    </ligand>
</feature>
<dbReference type="RefSeq" id="WP_120354423.1">
    <property type="nucleotide sequence ID" value="NZ_RAQO01000004.1"/>
</dbReference>
<evidence type="ECO:0000256" key="7">
    <source>
        <dbReference type="ARBA" id="ARBA00022842"/>
    </source>
</evidence>
<feature type="binding site" evidence="8">
    <location>
        <begin position="13"/>
        <end position="18"/>
    </location>
    <ligand>
        <name>ATP</name>
        <dbReference type="ChEBI" id="CHEBI:30616"/>
    </ligand>
</feature>
<keyword evidence="5 8" id="KW-0093">Biotin biosynthesis</keyword>
<protein>
    <recommendedName>
        <fullName evidence="8">ATP-dependent dethiobiotin synthetase BioD</fullName>
        <ecNumber evidence="8">6.3.3.3</ecNumber>
    </recommendedName>
    <alternativeName>
        <fullName evidence="8">DTB synthetase</fullName>
        <shortName evidence="8">DTBS</shortName>
    </alternativeName>
    <alternativeName>
        <fullName evidence="8">Dethiobiotin synthase</fullName>
    </alternativeName>
</protein>
<reference evidence="9 10" key="1">
    <citation type="submission" date="2018-09" db="EMBL/GenBank/DDBJ databases">
        <authorList>
            <person name="Wang Z."/>
        </authorList>
    </citation>
    <scope>NUCLEOTIDE SEQUENCE [LARGE SCALE GENOMIC DNA]</scope>
    <source>
        <strain evidence="9 10">ALS 81</strain>
    </source>
</reference>
<feature type="active site" evidence="8">
    <location>
        <position position="37"/>
    </location>
</feature>
<comment type="function">
    <text evidence="8">Catalyzes a mechanistically unusual reaction, the ATP-dependent insertion of CO2 between the N7 and N8 nitrogen atoms of 7,8-diaminopelargonic acid (DAPA, also called 7,8-diammoniononanoate) to form a ureido ring.</text>
</comment>
<comment type="caution">
    <text evidence="9">The sequence shown here is derived from an EMBL/GenBank/DDBJ whole genome shotgun (WGS) entry which is preliminary data.</text>
</comment>
<dbReference type="AlphaFoldDB" id="A0A420EI79"/>
<dbReference type="SUPFAM" id="SSF52540">
    <property type="entry name" value="P-loop containing nucleoside triphosphate hydrolases"/>
    <property type="match status" value="1"/>
</dbReference>
<dbReference type="GO" id="GO:0042803">
    <property type="term" value="F:protein homodimerization activity"/>
    <property type="evidence" value="ECO:0007669"/>
    <property type="project" value="UniProtKB-ARBA"/>
</dbReference>
<dbReference type="NCBIfam" id="TIGR00347">
    <property type="entry name" value="bioD"/>
    <property type="match status" value="1"/>
</dbReference>
<comment type="pathway">
    <text evidence="8">Cofactor biosynthesis; biotin biosynthesis; biotin from 7,8-diaminononanoate: step 1/2.</text>
</comment>
<dbReference type="InterPro" id="IPR004472">
    <property type="entry name" value="DTB_synth_BioD"/>
</dbReference>
<keyword evidence="1 8" id="KW-0963">Cytoplasm</keyword>
<keyword evidence="3 8" id="KW-0479">Metal-binding</keyword>
<dbReference type="PANTHER" id="PTHR43210">
    <property type="entry name" value="DETHIOBIOTIN SYNTHETASE"/>
    <property type="match status" value="1"/>
</dbReference>
<evidence type="ECO:0000256" key="2">
    <source>
        <dbReference type="ARBA" id="ARBA00022598"/>
    </source>
</evidence>
<keyword evidence="6 8" id="KW-0067">ATP-binding</keyword>
<dbReference type="EMBL" id="RAQO01000004">
    <property type="protein sequence ID" value="RKF20419.1"/>
    <property type="molecule type" value="Genomic_DNA"/>
</dbReference>
<dbReference type="CDD" id="cd03109">
    <property type="entry name" value="DTBS"/>
    <property type="match status" value="1"/>
</dbReference>
<feature type="binding site" evidence="8">
    <location>
        <position position="54"/>
    </location>
    <ligand>
        <name>Mg(2+)</name>
        <dbReference type="ChEBI" id="CHEBI:18420"/>
    </ligand>
</feature>
<dbReference type="OrthoDB" id="9802097at2"/>
<dbReference type="GO" id="GO:0005829">
    <property type="term" value="C:cytosol"/>
    <property type="evidence" value="ECO:0007669"/>
    <property type="project" value="TreeGrafter"/>
</dbReference>
<comment type="similarity">
    <text evidence="8">Belongs to the dethiobiotin synthetase family.</text>
</comment>
<feature type="binding site" evidence="8">
    <location>
        <position position="208"/>
    </location>
    <ligand>
        <name>ATP</name>
        <dbReference type="ChEBI" id="CHEBI:30616"/>
    </ligand>
</feature>
<organism evidence="9 10">
    <name type="scientific">Alginatibacterium sediminis</name>
    <dbReference type="NCBI Taxonomy" id="2164068"/>
    <lineage>
        <taxon>Bacteria</taxon>
        <taxon>Pseudomonadati</taxon>
        <taxon>Pseudomonadota</taxon>
        <taxon>Gammaproteobacteria</taxon>
        <taxon>Alteromonadales</taxon>
        <taxon>Alteromonadaceae</taxon>
        <taxon>Alginatibacterium</taxon>
    </lineage>
</organism>
<dbReference type="EC" id="6.3.3.3" evidence="8"/>